<reference evidence="1" key="2">
    <citation type="submission" date="2025-09" db="UniProtKB">
        <authorList>
            <consortium name="Ensembl"/>
        </authorList>
    </citation>
    <scope>IDENTIFICATION</scope>
</reference>
<dbReference type="Proteomes" id="UP000694403">
    <property type="component" value="Unplaced"/>
</dbReference>
<sequence length="73" mass="8018">MAGLCQLIRTCVTGLFNCGVDVQDWARAWALGPSPHIGSQSPGSSSMPNIYHTVKQTCKCHENELSYMISLYN</sequence>
<evidence type="ECO:0000313" key="1">
    <source>
        <dbReference type="Ensembl" id="ENSCSRP00000014451.1"/>
    </source>
</evidence>
<keyword evidence="2" id="KW-1185">Reference proteome</keyword>
<organism evidence="1 2">
    <name type="scientific">Chelydra serpentina</name>
    <name type="common">Snapping turtle</name>
    <name type="synonym">Testudo serpentina</name>
    <dbReference type="NCBI Taxonomy" id="8475"/>
    <lineage>
        <taxon>Eukaryota</taxon>
        <taxon>Metazoa</taxon>
        <taxon>Chordata</taxon>
        <taxon>Craniata</taxon>
        <taxon>Vertebrata</taxon>
        <taxon>Euteleostomi</taxon>
        <taxon>Archelosauria</taxon>
        <taxon>Testudinata</taxon>
        <taxon>Testudines</taxon>
        <taxon>Cryptodira</taxon>
        <taxon>Durocryptodira</taxon>
        <taxon>Americhelydia</taxon>
        <taxon>Chelydroidea</taxon>
        <taxon>Chelydridae</taxon>
        <taxon>Chelydra</taxon>
    </lineage>
</organism>
<proteinExistence type="predicted"/>
<accession>A0A8C3XQ55</accession>
<evidence type="ECO:0000313" key="2">
    <source>
        <dbReference type="Proteomes" id="UP000694403"/>
    </source>
</evidence>
<dbReference type="AlphaFoldDB" id="A0A8C3XQ55"/>
<dbReference type="Ensembl" id="ENSCSRT00000015067.1">
    <property type="protein sequence ID" value="ENSCSRP00000014451.1"/>
    <property type="gene ID" value="ENSCSRG00000011061.1"/>
</dbReference>
<reference evidence="1" key="1">
    <citation type="submission" date="2025-08" db="UniProtKB">
        <authorList>
            <consortium name="Ensembl"/>
        </authorList>
    </citation>
    <scope>IDENTIFICATION</scope>
</reference>
<name>A0A8C3XQ55_CHESE</name>
<protein>
    <submittedName>
        <fullName evidence="1">Uncharacterized protein</fullName>
    </submittedName>
</protein>